<keyword evidence="8" id="KW-0813">Transport</keyword>
<proteinExistence type="inferred from homology"/>
<comment type="function">
    <text evidence="6">This protein is probably a component of a manganese permease, a binding protein-dependent, ATP-driven transport system.</text>
</comment>
<dbReference type="RefSeq" id="WP_103208117.1">
    <property type="nucleotide sequence ID" value="NZ_CP014834.2"/>
</dbReference>
<evidence type="ECO:0000256" key="3">
    <source>
        <dbReference type="ARBA" id="ARBA00022692"/>
    </source>
</evidence>
<dbReference type="GeneID" id="48056894"/>
<comment type="subcellular location">
    <subcellularLocation>
        <location evidence="8">Cell membrane</location>
        <topology evidence="8">Multi-pass membrane protein</topology>
    </subcellularLocation>
    <subcellularLocation>
        <location evidence="1">Membrane</location>
        <topology evidence="1">Multi-pass membrane protein</topology>
    </subcellularLocation>
</comment>
<dbReference type="PANTHER" id="PTHR30477">
    <property type="entry name" value="ABC-TRANSPORTER METAL-BINDING PROTEIN"/>
    <property type="match status" value="1"/>
</dbReference>
<dbReference type="Proteomes" id="UP000256562">
    <property type="component" value="Unassembled WGS sequence"/>
</dbReference>
<comment type="caution">
    <text evidence="9">The sequence shown here is derived from an EMBL/GenBank/DDBJ whole genome shotgun (WGS) entry which is preliminary data.</text>
</comment>
<dbReference type="PANTHER" id="PTHR30477:SF13">
    <property type="entry name" value="IRON TRANSPORT SYSTEM MEMBRANE PROTEIN HI_0360-RELATED"/>
    <property type="match status" value="1"/>
</dbReference>
<sequence>MSFIQHLFEYQFLSRALLTAMLVGIVCGVMGCLIILRGLSLMGDAMSHAVLPGVAISFFLNIPMFIGALITGMLSSTIIGYISDASKTKKDAAIGITFTTFLALGIVLISLIHSATDLYHILFGNILAITQTAYYTTLTVSIIVVALVLILYRPLKMSTFDPVFSRMSGLNTTFIHYFVMLLLALVIVASVQTVGVILVVALLITPASTAYLITRKLSTMMLVSCVFSMVSSTLGIYISFKFNLPSGAVIVLIAAFIYAIVFIITQIKFIFRKGAY</sequence>
<evidence type="ECO:0000256" key="4">
    <source>
        <dbReference type="ARBA" id="ARBA00022989"/>
    </source>
</evidence>
<dbReference type="GO" id="GO:0071281">
    <property type="term" value="P:cellular response to iron ion"/>
    <property type="evidence" value="ECO:0007669"/>
    <property type="project" value="UniProtKB-ARBA"/>
</dbReference>
<dbReference type="OrthoDB" id="9788905at2"/>
<keyword evidence="3 8" id="KW-0812">Transmembrane</keyword>
<accession>A0A2K3ZHC4</accession>
<evidence type="ECO:0000313" key="9">
    <source>
        <dbReference type="EMBL" id="REH90599.1"/>
    </source>
</evidence>
<dbReference type="GO" id="GO:0055085">
    <property type="term" value="P:transmembrane transport"/>
    <property type="evidence" value="ECO:0007669"/>
    <property type="project" value="InterPro"/>
</dbReference>
<name>A0A2K3ZHC4_9STAP</name>
<dbReference type="KEGG" id="sfq:C7J90_01560"/>
<dbReference type="SUPFAM" id="SSF81345">
    <property type="entry name" value="ABC transporter involved in vitamin B12 uptake, BtuC"/>
    <property type="match status" value="1"/>
</dbReference>
<dbReference type="AlphaFoldDB" id="A0A2K3ZHC4"/>
<gene>
    <name evidence="9" type="ORF">DOS83_12300</name>
</gene>
<keyword evidence="5" id="KW-0472">Membrane</keyword>
<dbReference type="InterPro" id="IPR001626">
    <property type="entry name" value="ABC_TroCD"/>
</dbReference>
<dbReference type="FunFam" id="1.10.3470.10:FF:000003">
    <property type="entry name" value="Iron ABC transporter permease SitD"/>
    <property type="match status" value="1"/>
</dbReference>
<reference evidence="9 10" key="1">
    <citation type="journal article" date="2018" name="Vet. Microbiol.">
        <title>Characterisation of Staphylococcus felis isolated from cats using whole genome sequencing.</title>
        <authorList>
            <person name="Worthing K."/>
            <person name="Pang S."/>
            <person name="Trott D.J."/>
            <person name="Abraham S."/>
            <person name="Coombs G.W."/>
            <person name="Jordan D."/>
            <person name="McIntyre L."/>
            <person name="Davies M.R."/>
            <person name="Norris J."/>
        </authorList>
    </citation>
    <scope>NUCLEOTIDE SEQUENCE [LARGE SCALE GENOMIC DNA]</scope>
    <source>
        <strain evidence="9 10">F9</strain>
    </source>
</reference>
<dbReference type="CDD" id="cd06550">
    <property type="entry name" value="TM_ABC_iron-siderophores_like"/>
    <property type="match status" value="1"/>
</dbReference>
<dbReference type="EMBL" id="QKXQ01000600">
    <property type="protein sequence ID" value="REH90599.1"/>
    <property type="molecule type" value="Genomic_DNA"/>
</dbReference>
<dbReference type="GO" id="GO:0010043">
    <property type="term" value="P:response to zinc ion"/>
    <property type="evidence" value="ECO:0007669"/>
    <property type="project" value="TreeGrafter"/>
</dbReference>
<evidence type="ECO:0000256" key="8">
    <source>
        <dbReference type="RuleBase" id="RU003943"/>
    </source>
</evidence>
<comment type="similarity">
    <text evidence="2 8">Belongs to the ABC-3 integral membrane protein family.</text>
</comment>
<evidence type="ECO:0000256" key="7">
    <source>
        <dbReference type="ARBA" id="ARBA00073179"/>
    </source>
</evidence>
<evidence type="ECO:0000256" key="1">
    <source>
        <dbReference type="ARBA" id="ARBA00004141"/>
    </source>
</evidence>
<organism evidence="9 10">
    <name type="scientific">Staphylococcus felis</name>
    <dbReference type="NCBI Taxonomy" id="46127"/>
    <lineage>
        <taxon>Bacteria</taxon>
        <taxon>Bacillati</taxon>
        <taxon>Bacillota</taxon>
        <taxon>Bacilli</taxon>
        <taxon>Bacillales</taxon>
        <taxon>Staphylococcaceae</taxon>
        <taxon>Staphylococcus</taxon>
    </lineage>
</organism>
<evidence type="ECO:0000313" key="10">
    <source>
        <dbReference type="Proteomes" id="UP000256562"/>
    </source>
</evidence>
<evidence type="ECO:0000256" key="5">
    <source>
        <dbReference type="ARBA" id="ARBA00023136"/>
    </source>
</evidence>
<evidence type="ECO:0000256" key="2">
    <source>
        <dbReference type="ARBA" id="ARBA00008034"/>
    </source>
</evidence>
<dbReference type="InterPro" id="IPR037294">
    <property type="entry name" value="ABC_BtuC-like"/>
</dbReference>
<dbReference type="GO" id="GO:0043190">
    <property type="term" value="C:ATP-binding cassette (ABC) transporter complex"/>
    <property type="evidence" value="ECO:0007669"/>
    <property type="project" value="InterPro"/>
</dbReference>
<dbReference type="Pfam" id="PF00950">
    <property type="entry name" value="ABC-3"/>
    <property type="match status" value="1"/>
</dbReference>
<keyword evidence="4" id="KW-1133">Transmembrane helix</keyword>
<evidence type="ECO:0000256" key="6">
    <source>
        <dbReference type="ARBA" id="ARBA00057828"/>
    </source>
</evidence>
<protein>
    <recommendedName>
        <fullName evidence="7">Manganese transport system membrane protein MntC</fullName>
    </recommendedName>
</protein>
<dbReference type="Gene3D" id="1.10.3470.10">
    <property type="entry name" value="ABC transporter involved in vitamin B12 uptake, BtuC"/>
    <property type="match status" value="1"/>
</dbReference>